<comment type="subcellular location">
    <subcellularLocation>
        <location evidence="2">Chromosome</location>
        <location evidence="2">Centromere</location>
    </subcellularLocation>
    <subcellularLocation>
        <location evidence="1">Nucleus</location>
    </subcellularLocation>
</comment>
<comment type="caution">
    <text evidence="10">The sequence shown here is derived from an EMBL/GenBank/DDBJ whole genome shotgun (WGS) entry which is preliminary data.</text>
</comment>
<feature type="compositionally biased region" description="Low complexity" evidence="9">
    <location>
        <begin position="15"/>
        <end position="62"/>
    </location>
</feature>
<keyword evidence="5 8" id="KW-0175">Coiled coil</keyword>
<evidence type="ECO:0000256" key="3">
    <source>
        <dbReference type="ARBA" id="ARBA00005795"/>
    </source>
</evidence>
<evidence type="ECO:0000256" key="8">
    <source>
        <dbReference type="SAM" id="Coils"/>
    </source>
</evidence>
<feature type="region of interest" description="Disordered" evidence="9">
    <location>
        <begin position="1"/>
        <end position="64"/>
    </location>
</feature>
<evidence type="ECO:0000256" key="1">
    <source>
        <dbReference type="ARBA" id="ARBA00004123"/>
    </source>
</evidence>
<comment type="similarity">
    <text evidence="3">Belongs to the CENP-K/MCM22 family.</text>
</comment>
<keyword evidence="11" id="KW-1185">Reference proteome</keyword>
<reference evidence="10" key="1">
    <citation type="submission" date="2021-06" db="EMBL/GenBank/DDBJ databases">
        <authorList>
            <person name="Kallberg Y."/>
            <person name="Tangrot J."/>
            <person name="Rosling A."/>
        </authorList>
    </citation>
    <scope>NUCLEOTIDE SEQUENCE</scope>
    <source>
        <strain evidence="10">BR232B</strain>
    </source>
</reference>
<evidence type="ECO:0000256" key="5">
    <source>
        <dbReference type="ARBA" id="ARBA00023054"/>
    </source>
</evidence>
<dbReference type="Pfam" id="PF11802">
    <property type="entry name" value="CENP-K"/>
    <property type="match status" value="1"/>
</dbReference>
<dbReference type="PANTHER" id="PTHR14401">
    <property type="entry name" value="CENTROMERE PROTEIN K"/>
    <property type="match status" value="1"/>
</dbReference>
<dbReference type="GO" id="GO:0000775">
    <property type="term" value="C:chromosome, centromeric region"/>
    <property type="evidence" value="ECO:0007669"/>
    <property type="project" value="UniProtKB-SubCell"/>
</dbReference>
<dbReference type="OrthoDB" id="9445768at2759"/>
<dbReference type="PANTHER" id="PTHR14401:SF6">
    <property type="entry name" value="CENTROMERE PROTEIN K"/>
    <property type="match status" value="1"/>
</dbReference>
<feature type="compositionally biased region" description="Polar residues" evidence="9">
    <location>
        <begin position="1"/>
        <end position="14"/>
    </location>
</feature>
<keyword evidence="4" id="KW-0158">Chromosome</keyword>
<keyword evidence="7" id="KW-0137">Centromere</keyword>
<sequence>MSDPRLSSPQIQKMSKSPSSSSKTRSSSSKSRSSSSSSKSRSSSSSSKSRSSSSKSRSSSSKTLLDECIEQLTQRCSEEWNKLSELQKRAAECKQVDKSNTEKRLANLRAEEQRLIFELEIAEKDAKEPNRYSQVISQIMIKKQLYDNIQQYKQALPQLREQLQETKEQLKRDQETLAENEAINVMLRGKLDSLKGWYENPLEAEAAKLEKLRSQLNIANEDITILMEELIAFLDTHFPPATVKKHGSDDQVITASLKEVLEEFMNKSFSDPELYIQFDAEHVWLPHIELLIRAGIAKQHPEDAYKIRLINFHS</sequence>
<evidence type="ECO:0000313" key="11">
    <source>
        <dbReference type="Proteomes" id="UP000789739"/>
    </source>
</evidence>
<gene>
    <name evidence="10" type="ORF">PBRASI_LOCUS814</name>
</gene>
<evidence type="ECO:0000256" key="9">
    <source>
        <dbReference type="SAM" id="MobiDB-lite"/>
    </source>
</evidence>
<dbReference type="GO" id="GO:0051382">
    <property type="term" value="P:kinetochore assembly"/>
    <property type="evidence" value="ECO:0007669"/>
    <property type="project" value="InterPro"/>
</dbReference>
<dbReference type="GO" id="GO:0000070">
    <property type="term" value="P:mitotic sister chromatid segregation"/>
    <property type="evidence" value="ECO:0007669"/>
    <property type="project" value="TreeGrafter"/>
</dbReference>
<protein>
    <submittedName>
        <fullName evidence="10">5955_t:CDS:1</fullName>
    </submittedName>
</protein>
<name>A0A9N8VZ90_9GLOM</name>
<evidence type="ECO:0000313" key="10">
    <source>
        <dbReference type="EMBL" id="CAG8465605.1"/>
    </source>
</evidence>
<dbReference type="EMBL" id="CAJVPI010000045">
    <property type="protein sequence ID" value="CAG8465605.1"/>
    <property type="molecule type" value="Genomic_DNA"/>
</dbReference>
<evidence type="ECO:0000256" key="4">
    <source>
        <dbReference type="ARBA" id="ARBA00022454"/>
    </source>
</evidence>
<keyword evidence="6" id="KW-0539">Nucleus</keyword>
<dbReference type="AlphaFoldDB" id="A0A9N8VZ90"/>
<evidence type="ECO:0000256" key="2">
    <source>
        <dbReference type="ARBA" id="ARBA00004584"/>
    </source>
</evidence>
<proteinExistence type="inferred from homology"/>
<organism evidence="10 11">
    <name type="scientific">Paraglomus brasilianum</name>
    <dbReference type="NCBI Taxonomy" id="144538"/>
    <lineage>
        <taxon>Eukaryota</taxon>
        <taxon>Fungi</taxon>
        <taxon>Fungi incertae sedis</taxon>
        <taxon>Mucoromycota</taxon>
        <taxon>Glomeromycotina</taxon>
        <taxon>Glomeromycetes</taxon>
        <taxon>Paraglomerales</taxon>
        <taxon>Paraglomeraceae</taxon>
        <taxon>Paraglomus</taxon>
    </lineage>
</organism>
<dbReference type="GO" id="GO:0005634">
    <property type="term" value="C:nucleus"/>
    <property type="evidence" value="ECO:0007669"/>
    <property type="project" value="UniProtKB-SubCell"/>
</dbReference>
<dbReference type="InterPro" id="IPR020993">
    <property type="entry name" value="Centromere_CenpK"/>
</dbReference>
<evidence type="ECO:0000256" key="7">
    <source>
        <dbReference type="ARBA" id="ARBA00023328"/>
    </source>
</evidence>
<feature type="coiled-coil region" evidence="8">
    <location>
        <begin position="91"/>
        <end position="229"/>
    </location>
</feature>
<evidence type="ECO:0000256" key="6">
    <source>
        <dbReference type="ARBA" id="ARBA00023242"/>
    </source>
</evidence>
<accession>A0A9N8VZ90</accession>
<dbReference type="Proteomes" id="UP000789739">
    <property type="component" value="Unassembled WGS sequence"/>
</dbReference>